<gene>
    <name evidence="1" type="ORF">NJ959_06035</name>
</gene>
<evidence type="ECO:0000313" key="1">
    <source>
        <dbReference type="EMBL" id="MCP2728037.1"/>
    </source>
</evidence>
<protein>
    <submittedName>
        <fullName evidence="1">Uncharacterized protein</fullName>
    </submittedName>
</protein>
<reference evidence="1" key="1">
    <citation type="submission" date="2022-06" db="EMBL/GenBank/DDBJ databases">
        <title>New cyanobacteria of genus Symplocastrum in benthos of Lake Baikal.</title>
        <authorList>
            <person name="Sorokovikova E."/>
            <person name="Tikhonova I."/>
            <person name="Krasnopeev A."/>
            <person name="Evseev P."/>
            <person name="Gladkikh A."/>
            <person name="Belykh O."/>
        </authorList>
    </citation>
    <scope>NUCLEOTIDE SEQUENCE</scope>
    <source>
        <strain evidence="1">BBK-W-15</strain>
    </source>
</reference>
<dbReference type="RefSeq" id="WP_254010841.1">
    <property type="nucleotide sequence ID" value="NZ_JAMZMM010000036.1"/>
</dbReference>
<proteinExistence type="predicted"/>
<sequence length="58" mass="6718">MSITDLQDEQLWNIFGNETVLYVLGCQTDRDPDWLARWDLEQEILPPPKKSKSIEVAA</sequence>
<comment type="caution">
    <text evidence="1">The sequence shown here is derived from an EMBL/GenBank/DDBJ whole genome shotgun (WGS) entry which is preliminary data.</text>
</comment>
<name>A0AAE3GQ81_9CYAN</name>
<organism evidence="1 2">
    <name type="scientific">Limnofasciculus baicalensis BBK-W-15</name>
    <dbReference type="NCBI Taxonomy" id="2699891"/>
    <lineage>
        <taxon>Bacteria</taxon>
        <taxon>Bacillati</taxon>
        <taxon>Cyanobacteriota</taxon>
        <taxon>Cyanophyceae</taxon>
        <taxon>Coleofasciculales</taxon>
        <taxon>Coleofasciculaceae</taxon>
        <taxon>Limnofasciculus</taxon>
        <taxon>Limnofasciculus baicalensis</taxon>
    </lineage>
</organism>
<accession>A0AAE3GQ81</accession>
<keyword evidence="2" id="KW-1185">Reference proteome</keyword>
<evidence type="ECO:0000313" key="2">
    <source>
        <dbReference type="Proteomes" id="UP001204953"/>
    </source>
</evidence>
<dbReference type="AlphaFoldDB" id="A0AAE3GQ81"/>
<dbReference type="EMBL" id="JAMZMM010000036">
    <property type="protein sequence ID" value="MCP2728037.1"/>
    <property type="molecule type" value="Genomic_DNA"/>
</dbReference>
<dbReference type="Proteomes" id="UP001204953">
    <property type="component" value="Unassembled WGS sequence"/>
</dbReference>